<dbReference type="OrthoDB" id="9780310at2"/>
<proteinExistence type="predicted"/>
<dbReference type="AlphaFoldDB" id="A0A1M4VXP6"/>
<protein>
    <submittedName>
        <fullName evidence="1">Uncharacterized conserved protein YecE, DUF72 family</fullName>
    </submittedName>
</protein>
<organism evidence="1 2">
    <name type="scientific">Modicisalibacter ilicicola DSM 19980</name>
    <dbReference type="NCBI Taxonomy" id="1121942"/>
    <lineage>
        <taxon>Bacteria</taxon>
        <taxon>Pseudomonadati</taxon>
        <taxon>Pseudomonadota</taxon>
        <taxon>Gammaproteobacteria</taxon>
        <taxon>Oceanospirillales</taxon>
        <taxon>Halomonadaceae</taxon>
        <taxon>Modicisalibacter</taxon>
    </lineage>
</organism>
<dbReference type="PANTHER" id="PTHR30348:SF9">
    <property type="entry name" value="UPF0759 PROTEIN YECE"/>
    <property type="match status" value="1"/>
</dbReference>
<dbReference type="Gene3D" id="3.20.20.410">
    <property type="entry name" value="Protein of unknown function UPF0759"/>
    <property type="match status" value="1"/>
</dbReference>
<name>A0A1M4VXP6_9GAMM</name>
<dbReference type="RefSeq" id="WP_072820359.1">
    <property type="nucleotide sequence ID" value="NZ_FQUJ01000004.1"/>
</dbReference>
<sequence length="285" mass="32153">MGTFHLGLPMWANGDWRGGLYARHTPSEAFLGEYARVFSAVEGNTTFYSGAPREEIVLAWARQVPSDLRFCFKLPARLTHDKRLIGIADEFDDFIARLAPLQNRLGPLMVQLPRDFGHDELAGLAALLERWPSKIPCAVEGRASEFFHKGDAERQLNRLLITHGVARVMLDVRPLFSTPAGGDPRLLKAQAEKPKRPLHVLSTADTPIVRFIGHLDKTINERYFAAWCERLSLWINQGKTPFLFVHTPDNRQAPQLARRFHSRLSSVQALPPLADFPGERQASLF</sequence>
<dbReference type="SUPFAM" id="SSF117396">
    <property type="entry name" value="TM1631-like"/>
    <property type="match status" value="1"/>
</dbReference>
<evidence type="ECO:0000313" key="2">
    <source>
        <dbReference type="Proteomes" id="UP000184346"/>
    </source>
</evidence>
<dbReference type="InterPro" id="IPR002763">
    <property type="entry name" value="DUF72"/>
</dbReference>
<dbReference type="InterPro" id="IPR036520">
    <property type="entry name" value="UPF0759_sf"/>
</dbReference>
<accession>A0A1M4VXP6</accession>
<dbReference type="Pfam" id="PF01904">
    <property type="entry name" value="DUF72"/>
    <property type="match status" value="1"/>
</dbReference>
<dbReference type="PANTHER" id="PTHR30348">
    <property type="entry name" value="UNCHARACTERIZED PROTEIN YECE"/>
    <property type="match status" value="1"/>
</dbReference>
<evidence type="ECO:0000313" key="1">
    <source>
        <dbReference type="EMBL" id="SHE73670.1"/>
    </source>
</evidence>
<dbReference type="EMBL" id="FQUJ01000004">
    <property type="protein sequence ID" value="SHE73670.1"/>
    <property type="molecule type" value="Genomic_DNA"/>
</dbReference>
<dbReference type="Proteomes" id="UP000184346">
    <property type="component" value="Unassembled WGS sequence"/>
</dbReference>
<dbReference type="STRING" id="1121942.SAMN02745148_01001"/>
<gene>
    <name evidence="1" type="ORF">SAMN02745148_01001</name>
</gene>
<reference evidence="1 2" key="1">
    <citation type="submission" date="2016-11" db="EMBL/GenBank/DDBJ databases">
        <authorList>
            <person name="Jaros S."/>
            <person name="Januszkiewicz K."/>
            <person name="Wedrychowicz H."/>
        </authorList>
    </citation>
    <scope>NUCLEOTIDE SEQUENCE [LARGE SCALE GENOMIC DNA]</scope>
    <source>
        <strain evidence="1 2">DSM 19980</strain>
    </source>
</reference>
<keyword evidence="2" id="KW-1185">Reference proteome</keyword>